<sequence>MEANSDLDRILSDRTANPDNWRQILKDPRVPRALVPHLSFTAYGWDLSPLAFKAVPIPDIPLRIANRPVVCTPVPLFYFRQSMFPRQPTPDPLADAPVNLLHPITPRHLRVADNTFGASGYVFLFNGTLLVFYRSYEEVEVVREWLPDYFGGLTVLVSTIGQIKGALPPFSEPQTHSVPTSMDAAAEASTESEDPLLSLHMGGKVKIRGLLETLTEDELDNLQMSYKKISKKNGMKVLAALFAGTEASLGVAIQTPEGPRLTTVSHLPLLHAKYSNLAITKMNSEQLPSARLDVIGLDVHLPAQQQPFARISKIYDTQAIDKDYPKQYAHDLALLEPLVSFRMHEDPPVGIYPRNLVAHNSRIRLLGQEKGTDTVIYGEPVGQGFFKNRRANLQTQAEEAAEAFTYPLDKLNKRARYLHVLEYFTGGAPGPAAAPFTKDENGLQADFARATLWRAPGDFVTLRGRSGSPLEVIEDGGERGRLLGFHNFEIVGIHPEREDGDEERFGWERTEGRFSSGLFGLYGAFELPVEFESFTFIAGADVGVDSGGSSGLERSESDEEDGKEPHSVEVPGLSSRDDLGGTIRSVACISLLVVFFWLPLLVVSLLL</sequence>
<dbReference type="EMBL" id="ML119737">
    <property type="protein sequence ID" value="RPA76794.1"/>
    <property type="molecule type" value="Genomic_DNA"/>
</dbReference>
<gene>
    <name evidence="3" type="ORF">BJ508DRAFT_351308</name>
</gene>
<dbReference type="STRING" id="1160509.A0A3N4I4L8"/>
<proteinExistence type="predicted"/>
<evidence type="ECO:0000256" key="1">
    <source>
        <dbReference type="SAM" id="MobiDB-lite"/>
    </source>
</evidence>
<name>A0A3N4I4L8_ASCIM</name>
<protein>
    <submittedName>
        <fullName evidence="3">Uncharacterized protein</fullName>
    </submittedName>
</protein>
<evidence type="ECO:0000256" key="2">
    <source>
        <dbReference type="SAM" id="Phobius"/>
    </source>
</evidence>
<accession>A0A3N4I4L8</accession>
<keyword evidence="2" id="KW-1133">Transmembrane helix</keyword>
<keyword evidence="2" id="KW-0812">Transmembrane</keyword>
<reference evidence="3 4" key="1">
    <citation type="journal article" date="2018" name="Nat. Ecol. Evol.">
        <title>Pezizomycetes genomes reveal the molecular basis of ectomycorrhizal truffle lifestyle.</title>
        <authorList>
            <person name="Murat C."/>
            <person name="Payen T."/>
            <person name="Noel B."/>
            <person name="Kuo A."/>
            <person name="Morin E."/>
            <person name="Chen J."/>
            <person name="Kohler A."/>
            <person name="Krizsan K."/>
            <person name="Balestrini R."/>
            <person name="Da Silva C."/>
            <person name="Montanini B."/>
            <person name="Hainaut M."/>
            <person name="Levati E."/>
            <person name="Barry K.W."/>
            <person name="Belfiori B."/>
            <person name="Cichocki N."/>
            <person name="Clum A."/>
            <person name="Dockter R.B."/>
            <person name="Fauchery L."/>
            <person name="Guy J."/>
            <person name="Iotti M."/>
            <person name="Le Tacon F."/>
            <person name="Lindquist E.A."/>
            <person name="Lipzen A."/>
            <person name="Malagnac F."/>
            <person name="Mello A."/>
            <person name="Molinier V."/>
            <person name="Miyauchi S."/>
            <person name="Poulain J."/>
            <person name="Riccioni C."/>
            <person name="Rubini A."/>
            <person name="Sitrit Y."/>
            <person name="Splivallo R."/>
            <person name="Traeger S."/>
            <person name="Wang M."/>
            <person name="Zifcakova L."/>
            <person name="Wipf D."/>
            <person name="Zambonelli A."/>
            <person name="Paolocci F."/>
            <person name="Nowrousian M."/>
            <person name="Ottonello S."/>
            <person name="Baldrian P."/>
            <person name="Spatafora J.W."/>
            <person name="Henrissat B."/>
            <person name="Nagy L.G."/>
            <person name="Aury J.M."/>
            <person name="Wincker P."/>
            <person name="Grigoriev I.V."/>
            <person name="Bonfante P."/>
            <person name="Martin F.M."/>
        </authorList>
    </citation>
    <scope>NUCLEOTIDE SEQUENCE [LARGE SCALE GENOMIC DNA]</scope>
    <source>
        <strain evidence="3 4">RN42</strain>
    </source>
</reference>
<feature type="region of interest" description="Disordered" evidence="1">
    <location>
        <begin position="548"/>
        <end position="573"/>
    </location>
</feature>
<keyword evidence="2" id="KW-0472">Membrane</keyword>
<organism evidence="3 4">
    <name type="scientific">Ascobolus immersus RN42</name>
    <dbReference type="NCBI Taxonomy" id="1160509"/>
    <lineage>
        <taxon>Eukaryota</taxon>
        <taxon>Fungi</taxon>
        <taxon>Dikarya</taxon>
        <taxon>Ascomycota</taxon>
        <taxon>Pezizomycotina</taxon>
        <taxon>Pezizomycetes</taxon>
        <taxon>Pezizales</taxon>
        <taxon>Ascobolaceae</taxon>
        <taxon>Ascobolus</taxon>
    </lineage>
</organism>
<dbReference type="AlphaFoldDB" id="A0A3N4I4L8"/>
<dbReference type="Proteomes" id="UP000275078">
    <property type="component" value="Unassembled WGS sequence"/>
</dbReference>
<evidence type="ECO:0000313" key="4">
    <source>
        <dbReference type="Proteomes" id="UP000275078"/>
    </source>
</evidence>
<evidence type="ECO:0000313" key="3">
    <source>
        <dbReference type="EMBL" id="RPA76794.1"/>
    </source>
</evidence>
<feature type="transmembrane region" description="Helical" evidence="2">
    <location>
        <begin position="583"/>
        <end position="606"/>
    </location>
</feature>
<keyword evidence="4" id="KW-1185">Reference proteome</keyword>